<dbReference type="InterPro" id="IPR013763">
    <property type="entry name" value="Cyclin-like_dom"/>
</dbReference>
<name>R7QQM2_CHOCR</name>
<feature type="domain" description="Cyclin-like" evidence="3">
    <location>
        <begin position="154"/>
        <end position="232"/>
    </location>
</feature>
<dbReference type="InterPro" id="IPR031658">
    <property type="entry name" value="Cyclin_C_2"/>
</dbReference>
<gene>
    <name evidence="4" type="ORF">CHC_T00008701001</name>
</gene>
<dbReference type="SMART" id="SM00385">
    <property type="entry name" value="CYCLIN"/>
    <property type="match status" value="2"/>
</dbReference>
<dbReference type="GeneID" id="17317692"/>
<dbReference type="AlphaFoldDB" id="R7QQM2"/>
<keyword evidence="1 2" id="KW-0195">Cyclin</keyword>
<reference evidence="5" key="1">
    <citation type="journal article" date="2013" name="Proc. Natl. Acad. Sci. U.S.A.">
        <title>Genome structure and metabolic features in the red seaweed Chondrus crispus shed light on evolution of the Archaeplastida.</title>
        <authorList>
            <person name="Collen J."/>
            <person name="Porcel B."/>
            <person name="Carre W."/>
            <person name="Ball S.G."/>
            <person name="Chaparro C."/>
            <person name="Tonon T."/>
            <person name="Barbeyron T."/>
            <person name="Michel G."/>
            <person name="Noel B."/>
            <person name="Valentin K."/>
            <person name="Elias M."/>
            <person name="Artiguenave F."/>
            <person name="Arun A."/>
            <person name="Aury J.M."/>
            <person name="Barbosa-Neto J.F."/>
            <person name="Bothwell J.H."/>
            <person name="Bouget F.Y."/>
            <person name="Brillet L."/>
            <person name="Cabello-Hurtado F."/>
            <person name="Capella-Gutierrez S."/>
            <person name="Charrier B."/>
            <person name="Cladiere L."/>
            <person name="Cock J.M."/>
            <person name="Coelho S.M."/>
            <person name="Colleoni C."/>
            <person name="Czjzek M."/>
            <person name="Da Silva C."/>
            <person name="Delage L."/>
            <person name="Denoeud F."/>
            <person name="Deschamps P."/>
            <person name="Dittami S.M."/>
            <person name="Gabaldon T."/>
            <person name="Gachon C.M."/>
            <person name="Groisillier A."/>
            <person name="Herve C."/>
            <person name="Jabbari K."/>
            <person name="Katinka M."/>
            <person name="Kloareg B."/>
            <person name="Kowalczyk N."/>
            <person name="Labadie K."/>
            <person name="Leblanc C."/>
            <person name="Lopez P.J."/>
            <person name="McLachlan D.H."/>
            <person name="Meslet-Cladiere L."/>
            <person name="Moustafa A."/>
            <person name="Nehr Z."/>
            <person name="Nyvall Collen P."/>
            <person name="Panaud O."/>
            <person name="Partensky F."/>
            <person name="Poulain J."/>
            <person name="Rensing S.A."/>
            <person name="Rousvoal S."/>
            <person name="Samson G."/>
            <person name="Symeonidi A."/>
            <person name="Weissenbach J."/>
            <person name="Zambounis A."/>
            <person name="Wincker P."/>
            <person name="Boyen C."/>
        </authorList>
    </citation>
    <scope>NUCLEOTIDE SEQUENCE [LARGE SCALE GENOMIC DNA]</scope>
    <source>
        <strain evidence="5">cv. Stackhouse</strain>
    </source>
</reference>
<dbReference type="RefSeq" id="XP_005709979.1">
    <property type="nucleotide sequence ID" value="XM_005709922.1"/>
</dbReference>
<dbReference type="Pfam" id="PF16899">
    <property type="entry name" value="Cyclin_C_2"/>
    <property type="match status" value="1"/>
</dbReference>
<dbReference type="OrthoDB" id="3030at2759"/>
<dbReference type="Gene3D" id="1.10.472.10">
    <property type="entry name" value="Cyclin-like"/>
    <property type="match status" value="2"/>
</dbReference>
<dbReference type="CDD" id="cd20513">
    <property type="entry name" value="CYCLIN_CCNC_rpt1"/>
    <property type="match status" value="1"/>
</dbReference>
<dbReference type="STRING" id="2769.R7QQM2"/>
<dbReference type="PANTHER" id="PTHR10026">
    <property type="entry name" value="CYCLIN"/>
    <property type="match status" value="1"/>
</dbReference>
<keyword evidence="5" id="KW-1185">Reference proteome</keyword>
<evidence type="ECO:0000256" key="2">
    <source>
        <dbReference type="RuleBase" id="RU000383"/>
    </source>
</evidence>
<accession>R7QQM2</accession>
<dbReference type="Pfam" id="PF00134">
    <property type="entry name" value="Cyclin_N"/>
    <property type="match status" value="1"/>
</dbReference>
<dbReference type="Gramene" id="CDF39685">
    <property type="protein sequence ID" value="CDF39685"/>
    <property type="gene ID" value="CHC_T00008701001"/>
</dbReference>
<dbReference type="GO" id="GO:0006357">
    <property type="term" value="P:regulation of transcription by RNA polymerase II"/>
    <property type="evidence" value="ECO:0007669"/>
    <property type="project" value="InterPro"/>
</dbReference>
<organism evidence="4 5">
    <name type="scientific">Chondrus crispus</name>
    <name type="common">Carrageen Irish moss</name>
    <name type="synonym">Polymorpha crispa</name>
    <dbReference type="NCBI Taxonomy" id="2769"/>
    <lineage>
        <taxon>Eukaryota</taxon>
        <taxon>Rhodophyta</taxon>
        <taxon>Florideophyceae</taxon>
        <taxon>Rhodymeniophycidae</taxon>
        <taxon>Gigartinales</taxon>
        <taxon>Gigartinaceae</taxon>
        <taxon>Chondrus</taxon>
    </lineage>
</organism>
<dbReference type="OMA" id="CLLHPPH"/>
<evidence type="ECO:0000313" key="4">
    <source>
        <dbReference type="EMBL" id="CDF39685.1"/>
    </source>
</evidence>
<feature type="domain" description="Cyclin-like" evidence="3">
    <location>
        <begin position="50"/>
        <end position="141"/>
    </location>
</feature>
<evidence type="ECO:0000313" key="5">
    <source>
        <dbReference type="Proteomes" id="UP000012073"/>
    </source>
</evidence>
<dbReference type="KEGG" id="ccp:CHC_T00008701001"/>
<dbReference type="EMBL" id="HG002067">
    <property type="protein sequence ID" value="CDF39685.1"/>
    <property type="molecule type" value="Genomic_DNA"/>
</dbReference>
<evidence type="ECO:0000256" key="1">
    <source>
        <dbReference type="ARBA" id="ARBA00023127"/>
    </source>
</evidence>
<sequence length="287" mass="32853">MAANFWSSTHYRNWLRSAEEFMSQSHAVIKRDHPLFKEDEINTIKSIYSQTITTLAKNSKLRQRVAATAIVYFKRFFLRNAIRDHDPRLIAPVALYLAAKSEEHQMPAKIVVAQMLSLYVGDHPYPYTVAHVYDYEFKMIACLDFDLIIYHPYRPLVQYCADANMTDLLTSAWPILNDSYRTDACLRYPPYLIAVACIFIAGTLQDRDMKEWLQKLGIDLQELGDVTQYLSTLYVNPNPVRATGSHVEIINNKLHSHFGSKIQSVPAVVSKKPPSSSRPKLPSRAVD</sequence>
<comment type="similarity">
    <text evidence="2">Belongs to the cyclin family.</text>
</comment>
<dbReference type="InterPro" id="IPR043198">
    <property type="entry name" value="Cyclin/Ssn8"/>
</dbReference>
<dbReference type="InterPro" id="IPR006671">
    <property type="entry name" value="Cyclin_N"/>
</dbReference>
<evidence type="ECO:0000259" key="3">
    <source>
        <dbReference type="SMART" id="SM00385"/>
    </source>
</evidence>
<proteinExistence type="inferred from homology"/>
<protein>
    <recommendedName>
        <fullName evidence="3">Cyclin-like domain-containing protein</fullName>
    </recommendedName>
</protein>
<dbReference type="GO" id="GO:0016538">
    <property type="term" value="F:cyclin-dependent protein serine/threonine kinase regulator activity"/>
    <property type="evidence" value="ECO:0007669"/>
    <property type="project" value="InterPro"/>
</dbReference>
<dbReference type="SUPFAM" id="SSF47954">
    <property type="entry name" value="Cyclin-like"/>
    <property type="match status" value="2"/>
</dbReference>
<dbReference type="Proteomes" id="UP000012073">
    <property type="component" value="Unassembled WGS sequence"/>
</dbReference>
<dbReference type="CDD" id="cd20514">
    <property type="entry name" value="CYCLIN_CCNC_rpt2"/>
    <property type="match status" value="1"/>
</dbReference>
<dbReference type="PIRSF" id="PIRSF028758">
    <property type="entry name" value="Cyclin, C/H/G types"/>
    <property type="match status" value="1"/>
</dbReference>
<dbReference type="InterPro" id="IPR036915">
    <property type="entry name" value="Cyclin-like_sf"/>
</dbReference>